<comment type="caution">
    <text evidence="2">The sequence shown here is derived from an EMBL/GenBank/DDBJ whole genome shotgun (WGS) entry which is preliminary data.</text>
</comment>
<reference evidence="2 3" key="1">
    <citation type="journal article" date="2023" name="Genes (Basel)">
        <title>Chromosome-Level Genome Assembly and Circadian Gene Repertoire of the Patagonia Blennie Eleginops maclovinus-The Closest Ancestral Proxy of Antarctic Cryonotothenioids.</title>
        <authorList>
            <person name="Cheng C.C."/>
            <person name="Rivera-Colon A.G."/>
            <person name="Minhas B.F."/>
            <person name="Wilson L."/>
            <person name="Rayamajhi N."/>
            <person name="Vargas-Chacoff L."/>
            <person name="Catchen J.M."/>
        </authorList>
    </citation>
    <scope>NUCLEOTIDE SEQUENCE [LARGE SCALE GENOMIC DNA]</scope>
    <source>
        <strain evidence="2">JMC-PN-2008</strain>
    </source>
</reference>
<protein>
    <submittedName>
        <fullName evidence="2">Uncharacterized protein</fullName>
    </submittedName>
</protein>
<dbReference type="Proteomes" id="UP001346869">
    <property type="component" value="Unassembled WGS sequence"/>
</dbReference>
<dbReference type="AlphaFoldDB" id="A0AAN8AR39"/>
<sequence>MARRKPGFFFSWCKTSRTNDDEQSGPRSGALARRSPGGCRAPVRETGPCEELLLISPDPVVGRSCIVSHEKMQQKGREYDLIGLANPGLGLCRAPALGSGLWNRSSCKTSKALQQEAGPSTYPKLLYNAAKCA</sequence>
<name>A0AAN8AR39_ELEMC</name>
<evidence type="ECO:0000256" key="1">
    <source>
        <dbReference type="SAM" id="MobiDB-lite"/>
    </source>
</evidence>
<accession>A0AAN8AR39</accession>
<proteinExistence type="predicted"/>
<evidence type="ECO:0000313" key="2">
    <source>
        <dbReference type="EMBL" id="KAK5864177.1"/>
    </source>
</evidence>
<feature type="region of interest" description="Disordered" evidence="1">
    <location>
        <begin position="17"/>
        <end position="42"/>
    </location>
</feature>
<organism evidence="2 3">
    <name type="scientific">Eleginops maclovinus</name>
    <name type="common">Patagonian blennie</name>
    <name type="synonym">Eleginus maclovinus</name>
    <dbReference type="NCBI Taxonomy" id="56733"/>
    <lineage>
        <taxon>Eukaryota</taxon>
        <taxon>Metazoa</taxon>
        <taxon>Chordata</taxon>
        <taxon>Craniata</taxon>
        <taxon>Vertebrata</taxon>
        <taxon>Euteleostomi</taxon>
        <taxon>Actinopterygii</taxon>
        <taxon>Neopterygii</taxon>
        <taxon>Teleostei</taxon>
        <taxon>Neoteleostei</taxon>
        <taxon>Acanthomorphata</taxon>
        <taxon>Eupercaria</taxon>
        <taxon>Perciformes</taxon>
        <taxon>Notothenioidei</taxon>
        <taxon>Eleginopidae</taxon>
        <taxon>Eleginops</taxon>
    </lineage>
</organism>
<reference evidence="2 3" key="2">
    <citation type="journal article" date="2023" name="Mol. Biol. Evol.">
        <title>Genomics of Secondarily Temperate Adaptation in the Only Non-Antarctic Icefish.</title>
        <authorList>
            <person name="Rivera-Colon A.G."/>
            <person name="Rayamajhi N."/>
            <person name="Minhas B.F."/>
            <person name="Madrigal G."/>
            <person name="Bilyk K.T."/>
            <person name="Yoon V."/>
            <person name="Hune M."/>
            <person name="Gregory S."/>
            <person name="Cheng C.H.C."/>
            <person name="Catchen J.M."/>
        </authorList>
    </citation>
    <scope>NUCLEOTIDE SEQUENCE [LARGE SCALE GENOMIC DNA]</scope>
    <source>
        <strain evidence="2">JMC-PN-2008</strain>
    </source>
</reference>
<gene>
    <name evidence="2" type="ORF">PBY51_001138</name>
</gene>
<dbReference type="EMBL" id="JAUZQC010000011">
    <property type="protein sequence ID" value="KAK5864177.1"/>
    <property type="molecule type" value="Genomic_DNA"/>
</dbReference>
<evidence type="ECO:0000313" key="3">
    <source>
        <dbReference type="Proteomes" id="UP001346869"/>
    </source>
</evidence>
<keyword evidence="3" id="KW-1185">Reference proteome</keyword>